<feature type="region of interest" description="Disordered" evidence="2">
    <location>
        <begin position="759"/>
        <end position="841"/>
    </location>
</feature>
<gene>
    <name evidence="3" type="ORF">BGW38_009031</name>
</gene>
<evidence type="ECO:0000256" key="2">
    <source>
        <dbReference type="SAM" id="MobiDB-lite"/>
    </source>
</evidence>
<feature type="region of interest" description="Disordered" evidence="2">
    <location>
        <begin position="49"/>
        <end position="70"/>
    </location>
</feature>
<feature type="compositionally biased region" description="Basic residues" evidence="2">
    <location>
        <begin position="1448"/>
        <end position="1458"/>
    </location>
</feature>
<evidence type="ECO:0000313" key="3">
    <source>
        <dbReference type="EMBL" id="KAF9583616.1"/>
    </source>
</evidence>
<evidence type="ECO:0000313" key="4">
    <source>
        <dbReference type="Proteomes" id="UP000780801"/>
    </source>
</evidence>
<sequence length="1631" mass="178838">MSGSAPTIKDLYRVITADLATYVVADRSKDSDSIPQREQIQAYIDRFVKSNPHHPPQHPHQHASPLTPSNAAAHASSLLGIGNIVPTTVLSASAAAAMSTTSQPNSHPASVPGQRHASELWYTSLPGSASLPTHTSGLPFAFHRLFGSSPASSSPESSGPTSQSVSASGSPVFTTGGTNQHSGSATPNLGTFATATLPTSASPMMHPSAPVVLPPNTSTVTPLASQRFSAHLVTLYTQHAQAGSVSIASLASRMIVYLTHLLPFLTPQLVIADWWNRLIEPSFHGEIKLEKSALKACRELVVECMVRDPLWDGHGSNTGSVLVAGDEEGQLDSAMAMTALPIPQLILRKYIKASHRLNHRLADEDKAEDSANWQRTKSSYHGQSGRGSIGSLSLPTMSSPVLGKNQSLSQDLEAQKRLVSKSQTVSRRKRDFLVRNLESVLLNYGSNVGRVKDFFSCLYTYFVGARFRAEILNLLCQFIRRQYDTSPVIVSLGLMTLIMLMPRIPSTLNDRLPDLFLILSRTICWPRSMHQLATLANQGGNNMTGPTMQAFDEFDDEEAEAASRSKQSSLESLSDHVEYEDIPLYIYGIRWRRYGPKVPGGDPEGAPDPIAIFSFLYGMFPCNLLQFLRAPRQYLSKTQSRAGSPRQGSGVGDSGEVDGSSISDPSVLSPNISTSGADSVFVDEDMLKARIQPLFKRHSLHPDLLLMSCEQEVANKARWQKLEPMEIVAMCVGLDVWFSGIVLGTGPTLRSIEEDKRNILSQESESESEDEGATSDHAPSINLNRLRSEESGSESNAPSIHDGETRAQQEQDVTTDTDTAKDSAKPEGSDSTAPDNIRQESTFVLRSTLEGVLRGLNPDEYLLEIARRNPGQSILVNLRRPSKSVTKDSEGQFNPSPPPPVATGVAAHPSETDIPIGEYSESEPSSLIPESEDPTFSTLSSLNQEYRRMIVHLERDLLMARNELNFELFLKQQHIQQISKVHRAHVVDASVEAERQALYNTCRSLKAQLQETKFLLEKDRNELNQRKVKQTHWDTELKSKLQTFREERKLLNHEVDRLKLEISDTRQQQVIQERLLNEERKGTFNLQNKIEDLSPRLKLMEEYEKRIQEMTRQLVLWEGEQIKGQELQRQMEAVASRWQNLEYMLAAEREESRVLRSRISQKSQAIDDMRIQLTTSEGGDVVVRSLRPSIEFPSEDDGSVDPLKDAHDGDDGERRVSDMGGYQAGVAGQTATFERVMDRHREELSSWSVAMSRSNSHTGASKQLRGNAIQEFMVREKERWDQELQQAHNRLSREAGRNQQLEDRILELQIQLETARAIDMRQRGGGSGSGGGGGGGGGRNIGRQEDSPGGPLDLAATPSQPRNVPQVPAGQGPMRMMHHEGTEEDTDDSGMIGRYRHRRHETEDEEESDTRHAPVLRRSGTEGDLTSSHVRRPILSGASSSSALSKAAKGKGKTKASSRSKWLPAPSTLERAQTDRGAYALGNNPTYFGIGHQSSSGNRRSADSTSTAGSGTTSARAAAGGFLPPVVYKRQMSHVSDGGVSDVTVASDASTTGSTGGAGGDGNHAGGSLLATTVEEGVETSEASEGGGSSRGGKKSKAEREKERERERTRLLSGMGPLVDPSKMYRNVRMF</sequence>
<feature type="coiled-coil region" evidence="1">
    <location>
        <begin position="1006"/>
        <end position="1068"/>
    </location>
</feature>
<feature type="compositionally biased region" description="Low complexity" evidence="2">
    <location>
        <begin position="1543"/>
        <end position="1553"/>
    </location>
</feature>
<dbReference type="GO" id="GO:0051726">
    <property type="term" value="P:regulation of cell cycle"/>
    <property type="evidence" value="ECO:0007669"/>
    <property type="project" value="TreeGrafter"/>
</dbReference>
<comment type="caution">
    <text evidence="3">The sequence shown here is derived from an EMBL/GenBank/DDBJ whole genome shotgun (WGS) entry which is preliminary data.</text>
</comment>
<feature type="compositionally biased region" description="Basic residues" evidence="2">
    <location>
        <begin position="51"/>
        <end position="61"/>
    </location>
</feature>
<dbReference type="EMBL" id="JAABOA010000646">
    <property type="protein sequence ID" value="KAF9583616.1"/>
    <property type="molecule type" value="Genomic_DNA"/>
</dbReference>
<feature type="compositionally biased region" description="Basic and acidic residues" evidence="2">
    <location>
        <begin position="818"/>
        <end position="828"/>
    </location>
</feature>
<reference evidence="3" key="1">
    <citation type="journal article" date="2020" name="Fungal Divers.">
        <title>Resolving the Mortierellaceae phylogeny through synthesis of multi-gene phylogenetics and phylogenomics.</title>
        <authorList>
            <person name="Vandepol N."/>
            <person name="Liber J."/>
            <person name="Desiro A."/>
            <person name="Na H."/>
            <person name="Kennedy M."/>
            <person name="Barry K."/>
            <person name="Grigoriev I.V."/>
            <person name="Miller A.N."/>
            <person name="O'Donnell K."/>
            <person name="Stajich J.E."/>
            <person name="Bonito G."/>
        </authorList>
    </citation>
    <scope>NUCLEOTIDE SEQUENCE</scope>
    <source>
        <strain evidence="3">KOD1015</strain>
    </source>
</reference>
<protein>
    <recommendedName>
        <fullName evidence="5">Hamartin protein</fullName>
    </recommendedName>
</protein>
<feature type="coiled-coil region" evidence="1">
    <location>
        <begin position="1284"/>
        <end position="1318"/>
    </location>
</feature>
<feature type="region of interest" description="Disordered" evidence="2">
    <location>
        <begin position="364"/>
        <end position="387"/>
    </location>
</feature>
<keyword evidence="1" id="KW-0175">Coiled coil</keyword>
<dbReference type="GO" id="GO:0033596">
    <property type="term" value="C:TSC1-TSC2 complex"/>
    <property type="evidence" value="ECO:0007669"/>
    <property type="project" value="TreeGrafter"/>
</dbReference>
<keyword evidence="4" id="KW-1185">Reference proteome</keyword>
<feature type="compositionally biased region" description="Low complexity" evidence="2">
    <location>
        <begin position="1436"/>
        <end position="1447"/>
    </location>
</feature>
<dbReference type="OrthoDB" id="6022054at2759"/>
<feature type="region of interest" description="Disordered" evidence="2">
    <location>
        <begin position="1188"/>
        <end position="1219"/>
    </location>
</feature>
<evidence type="ECO:0000256" key="1">
    <source>
        <dbReference type="SAM" id="Coils"/>
    </source>
</evidence>
<feature type="compositionally biased region" description="Acidic residues" evidence="2">
    <location>
        <begin position="764"/>
        <end position="773"/>
    </location>
</feature>
<name>A0A9P6KG28_9FUNG</name>
<feature type="compositionally biased region" description="Low complexity" evidence="2">
    <location>
        <begin position="149"/>
        <end position="166"/>
    </location>
</feature>
<feature type="region of interest" description="Disordered" evidence="2">
    <location>
        <begin position="880"/>
        <end position="936"/>
    </location>
</feature>
<dbReference type="PANTHER" id="PTHR15154">
    <property type="entry name" value="HAMARTIN"/>
    <property type="match status" value="1"/>
</dbReference>
<dbReference type="GO" id="GO:0032007">
    <property type="term" value="P:negative regulation of TOR signaling"/>
    <property type="evidence" value="ECO:0007669"/>
    <property type="project" value="TreeGrafter"/>
</dbReference>
<feature type="region of interest" description="Disordered" evidence="2">
    <location>
        <begin position="638"/>
        <end position="671"/>
    </location>
</feature>
<accession>A0A9P6KG28</accession>
<feature type="compositionally biased region" description="Basic and acidic residues" evidence="2">
    <location>
        <begin position="1202"/>
        <end position="1217"/>
    </location>
</feature>
<feature type="compositionally biased region" description="Polar residues" evidence="2">
    <location>
        <begin position="371"/>
        <end position="382"/>
    </location>
</feature>
<feature type="compositionally biased region" description="Gly residues" evidence="2">
    <location>
        <begin position="1554"/>
        <end position="1565"/>
    </location>
</feature>
<feature type="compositionally biased region" description="Basic and acidic residues" evidence="2">
    <location>
        <begin position="1596"/>
        <end position="1610"/>
    </location>
</feature>
<evidence type="ECO:0008006" key="5">
    <source>
        <dbReference type="Google" id="ProtNLM"/>
    </source>
</evidence>
<dbReference type="PANTHER" id="PTHR15154:SF2">
    <property type="entry name" value="HAMARTIN"/>
    <property type="match status" value="1"/>
</dbReference>
<feature type="region of interest" description="Disordered" evidence="2">
    <location>
        <begin position="1319"/>
        <end position="1521"/>
    </location>
</feature>
<feature type="compositionally biased region" description="Low complexity" evidence="2">
    <location>
        <begin position="1503"/>
        <end position="1521"/>
    </location>
</feature>
<dbReference type="Proteomes" id="UP000780801">
    <property type="component" value="Unassembled WGS sequence"/>
</dbReference>
<feature type="compositionally biased region" description="Polar residues" evidence="2">
    <location>
        <begin position="167"/>
        <end position="189"/>
    </location>
</feature>
<feature type="compositionally biased region" description="Low complexity" evidence="2">
    <location>
        <begin position="918"/>
        <end position="929"/>
    </location>
</feature>
<feature type="region of interest" description="Disordered" evidence="2">
    <location>
        <begin position="149"/>
        <end position="189"/>
    </location>
</feature>
<dbReference type="InterPro" id="IPR007483">
    <property type="entry name" value="Hamartin"/>
</dbReference>
<feature type="compositionally biased region" description="Gly residues" evidence="2">
    <location>
        <begin position="1323"/>
        <end position="1340"/>
    </location>
</feature>
<organism evidence="3 4">
    <name type="scientific">Lunasporangiospora selenospora</name>
    <dbReference type="NCBI Taxonomy" id="979761"/>
    <lineage>
        <taxon>Eukaryota</taxon>
        <taxon>Fungi</taxon>
        <taxon>Fungi incertae sedis</taxon>
        <taxon>Mucoromycota</taxon>
        <taxon>Mortierellomycotina</taxon>
        <taxon>Mortierellomycetes</taxon>
        <taxon>Mortierellales</taxon>
        <taxon>Mortierellaceae</taxon>
        <taxon>Lunasporangiospora</taxon>
    </lineage>
</organism>
<proteinExistence type="predicted"/>
<feature type="region of interest" description="Disordered" evidence="2">
    <location>
        <begin position="1534"/>
        <end position="1620"/>
    </location>
</feature>
<feature type="compositionally biased region" description="Polar residues" evidence="2">
    <location>
        <begin position="829"/>
        <end position="841"/>
    </location>
</feature>
<feature type="compositionally biased region" description="Low complexity" evidence="2">
    <location>
        <begin position="1566"/>
        <end position="1584"/>
    </location>
</feature>